<proteinExistence type="predicted"/>
<dbReference type="Proteomes" id="UP001280121">
    <property type="component" value="Unassembled WGS sequence"/>
</dbReference>
<comment type="caution">
    <text evidence="1">The sequence shown here is derived from an EMBL/GenBank/DDBJ whole genome shotgun (WGS) entry which is preliminary data.</text>
</comment>
<reference evidence="1" key="1">
    <citation type="journal article" date="2023" name="Plant J.">
        <title>Genome sequences and population genomics provide insights into the demographic history, inbreeding, and mutation load of two 'living fossil' tree species of Dipteronia.</title>
        <authorList>
            <person name="Feng Y."/>
            <person name="Comes H.P."/>
            <person name="Chen J."/>
            <person name="Zhu S."/>
            <person name="Lu R."/>
            <person name="Zhang X."/>
            <person name="Li P."/>
            <person name="Qiu J."/>
            <person name="Olsen K.M."/>
            <person name="Qiu Y."/>
        </authorList>
    </citation>
    <scope>NUCLEOTIDE SEQUENCE</scope>
    <source>
        <strain evidence="1">KIB01</strain>
    </source>
</reference>
<sequence>MADTQQNCKELQPCNPQLVQMIQGLNREIGKVDLQLQRLAYCGQGPNNVLGLRTVLSNLCHGRDQYTFWYPFHPSEKANKIIVQ</sequence>
<gene>
    <name evidence="1" type="ORF">Ddye_009577</name>
</gene>
<dbReference type="Gene3D" id="3.40.50.1110">
    <property type="entry name" value="SGNH hydrolase"/>
    <property type="match status" value="1"/>
</dbReference>
<dbReference type="AlphaFoldDB" id="A0AAD9XBX1"/>
<keyword evidence="2" id="KW-1185">Reference proteome</keyword>
<evidence type="ECO:0000313" key="1">
    <source>
        <dbReference type="EMBL" id="KAK2656525.1"/>
    </source>
</evidence>
<name>A0AAD9XBX1_9ROSI</name>
<dbReference type="EMBL" id="JANJYI010000003">
    <property type="protein sequence ID" value="KAK2656525.1"/>
    <property type="molecule type" value="Genomic_DNA"/>
</dbReference>
<organism evidence="1 2">
    <name type="scientific">Dipteronia dyeriana</name>
    <dbReference type="NCBI Taxonomy" id="168575"/>
    <lineage>
        <taxon>Eukaryota</taxon>
        <taxon>Viridiplantae</taxon>
        <taxon>Streptophyta</taxon>
        <taxon>Embryophyta</taxon>
        <taxon>Tracheophyta</taxon>
        <taxon>Spermatophyta</taxon>
        <taxon>Magnoliopsida</taxon>
        <taxon>eudicotyledons</taxon>
        <taxon>Gunneridae</taxon>
        <taxon>Pentapetalae</taxon>
        <taxon>rosids</taxon>
        <taxon>malvids</taxon>
        <taxon>Sapindales</taxon>
        <taxon>Sapindaceae</taxon>
        <taxon>Hippocastanoideae</taxon>
        <taxon>Acereae</taxon>
        <taxon>Dipteronia</taxon>
    </lineage>
</organism>
<evidence type="ECO:0000313" key="2">
    <source>
        <dbReference type="Proteomes" id="UP001280121"/>
    </source>
</evidence>
<protein>
    <submittedName>
        <fullName evidence="1">Uncharacterized protein</fullName>
    </submittedName>
</protein>
<dbReference type="InterPro" id="IPR036514">
    <property type="entry name" value="SGNH_hydro_sf"/>
</dbReference>
<accession>A0AAD9XBX1</accession>